<evidence type="ECO:0000259" key="2">
    <source>
        <dbReference type="Pfam" id="PF00117"/>
    </source>
</evidence>
<dbReference type="InterPro" id="IPR017926">
    <property type="entry name" value="GATASE"/>
</dbReference>
<comment type="caution">
    <text evidence="3">The sequence shown here is derived from an EMBL/GenBank/DDBJ whole genome shotgun (WGS) entry which is preliminary data.</text>
</comment>
<dbReference type="PROSITE" id="PS51273">
    <property type="entry name" value="GATASE_TYPE_1"/>
    <property type="match status" value="1"/>
</dbReference>
<dbReference type="EMBL" id="VSSQ01000589">
    <property type="protein sequence ID" value="MPL98081.1"/>
    <property type="molecule type" value="Genomic_DNA"/>
</dbReference>
<evidence type="ECO:0000313" key="3">
    <source>
        <dbReference type="EMBL" id="MPL98081.1"/>
    </source>
</evidence>
<dbReference type="InterPro" id="IPR006221">
    <property type="entry name" value="TrpG/PapA_dom"/>
</dbReference>
<dbReference type="PRINTS" id="PR00097">
    <property type="entry name" value="ANTSNTHASEII"/>
</dbReference>
<accession>A0A644W2Z8</accession>
<dbReference type="Pfam" id="PF00117">
    <property type="entry name" value="GATase"/>
    <property type="match status" value="1"/>
</dbReference>
<dbReference type="GO" id="GO:0004049">
    <property type="term" value="F:anthranilate synthase activity"/>
    <property type="evidence" value="ECO:0007669"/>
    <property type="project" value="UniProtKB-EC"/>
</dbReference>
<dbReference type="NCBIfam" id="TIGR00566">
    <property type="entry name" value="trpG_papA"/>
    <property type="match status" value="1"/>
</dbReference>
<dbReference type="GO" id="GO:0005829">
    <property type="term" value="C:cytosol"/>
    <property type="evidence" value="ECO:0007669"/>
    <property type="project" value="TreeGrafter"/>
</dbReference>
<dbReference type="GO" id="GO:0046820">
    <property type="term" value="F:4-amino-4-deoxychorismate synthase activity"/>
    <property type="evidence" value="ECO:0007669"/>
    <property type="project" value="TreeGrafter"/>
</dbReference>
<dbReference type="AlphaFoldDB" id="A0A644W2Z8"/>
<dbReference type="GO" id="GO:0000162">
    <property type="term" value="P:L-tryptophan biosynthetic process"/>
    <property type="evidence" value="ECO:0007669"/>
    <property type="project" value="TreeGrafter"/>
</dbReference>
<dbReference type="PRINTS" id="PR00099">
    <property type="entry name" value="CPSGATASE"/>
</dbReference>
<feature type="domain" description="Glutamine amidotransferase" evidence="2">
    <location>
        <begin position="5"/>
        <end position="190"/>
    </location>
</feature>
<dbReference type="PANTHER" id="PTHR43418:SF4">
    <property type="entry name" value="MULTIFUNCTIONAL TRYPTOPHAN BIOSYNTHESIS PROTEIN"/>
    <property type="match status" value="1"/>
</dbReference>
<evidence type="ECO:0000256" key="1">
    <source>
        <dbReference type="ARBA" id="ARBA00022962"/>
    </source>
</evidence>
<dbReference type="GO" id="GO:0046654">
    <property type="term" value="P:tetrahydrofolate biosynthetic process"/>
    <property type="evidence" value="ECO:0007669"/>
    <property type="project" value="TreeGrafter"/>
</dbReference>
<gene>
    <name evidence="3" type="primary">trpG_4</name>
    <name evidence="3" type="ORF">SDC9_44279</name>
</gene>
<dbReference type="Gene3D" id="3.40.50.880">
    <property type="match status" value="1"/>
</dbReference>
<organism evidence="3">
    <name type="scientific">bioreactor metagenome</name>
    <dbReference type="NCBI Taxonomy" id="1076179"/>
    <lineage>
        <taxon>unclassified sequences</taxon>
        <taxon>metagenomes</taxon>
        <taxon>ecological metagenomes</taxon>
    </lineage>
</organism>
<dbReference type="InterPro" id="IPR050472">
    <property type="entry name" value="Anth_synth/Amidotransfase"/>
</dbReference>
<reference evidence="3" key="1">
    <citation type="submission" date="2019-08" db="EMBL/GenBank/DDBJ databases">
        <authorList>
            <person name="Kucharzyk K."/>
            <person name="Murdoch R.W."/>
            <person name="Higgins S."/>
            <person name="Loffler F."/>
        </authorList>
    </citation>
    <scope>NUCLEOTIDE SEQUENCE</scope>
</reference>
<sequence>MKRILLIDNYDSFTYNVLHLLNKVFNNSVDIVKNDYLEFETIDIYSHIVISPGPGIPSEAGSILKVIDLCKKSHSILGICLGHQAIAEYFGAKLINLSTPLHGHKSTLFVNAEDPILGPLTNNNSSNNKLHAGLYHSWAVDKITIPNELEVGSISEDSVIMSIYHKSLNIYGMQFHPESIITERGNEIIASWGKYSGLIS</sequence>
<keyword evidence="3" id="KW-0456">Lyase</keyword>
<name>A0A644W2Z8_9ZZZZ</name>
<dbReference type="SUPFAM" id="SSF52317">
    <property type="entry name" value="Class I glutamine amidotransferase-like"/>
    <property type="match status" value="1"/>
</dbReference>
<proteinExistence type="predicted"/>
<dbReference type="InterPro" id="IPR029062">
    <property type="entry name" value="Class_I_gatase-like"/>
</dbReference>
<dbReference type="CDD" id="cd01743">
    <property type="entry name" value="GATase1_Anthranilate_Synthase"/>
    <property type="match status" value="1"/>
</dbReference>
<keyword evidence="1" id="KW-0315">Glutamine amidotransferase</keyword>
<dbReference type="PANTHER" id="PTHR43418">
    <property type="entry name" value="MULTIFUNCTIONAL TRYPTOPHAN BIOSYNTHESIS PROTEIN-RELATED"/>
    <property type="match status" value="1"/>
</dbReference>
<protein>
    <submittedName>
        <fullName evidence="3">Anthranilate synthase component 2</fullName>
        <ecNumber evidence="3">4.1.3.27</ecNumber>
    </submittedName>
</protein>
<dbReference type="PRINTS" id="PR00096">
    <property type="entry name" value="GATASE"/>
</dbReference>
<dbReference type="EC" id="4.1.3.27" evidence="3"/>